<reference evidence="3 4" key="1">
    <citation type="journal article" date="2016" name="Mol. Biol. Evol.">
        <title>Comparative Genomics of Early-Diverging Mushroom-Forming Fungi Provides Insights into the Origins of Lignocellulose Decay Capabilities.</title>
        <authorList>
            <person name="Nagy L.G."/>
            <person name="Riley R."/>
            <person name="Tritt A."/>
            <person name="Adam C."/>
            <person name="Daum C."/>
            <person name="Floudas D."/>
            <person name="Sun H."/>
            <person name="Yadav J.S."/>
            <person name="Pangilinan J."/>
            <person name="Larsson K.H."/>
            <person name="Matsuura K."/>
            <person name="Barry K."/>
            <person name="Labutti K."/>
            <person name="Kuo R."/>
            <person name="Ohm R.A."/>
            <person name="Bhattacharya S.S."/>
            <person name="Shirouzu T."/>
            <person name="Yoshinaga Y."/>
            <person name="Martin F.M."/>
            <person name="Grigoriev I.V."/>
            <person name="Hibbett D.S."/>
        </authorList>
    </citation>
    <scope>NUCLEOTIDE SEQUENCE [LARGE SCALE GENOMIC DNA]</scope>
    <source>
        <strain evidence="3 4">HHB12029</strain>
    </source>
</reference>
<dbReference type="InParanoid" id="A0A165MLP7"/>
<dbReference type="AlphaFoldDB" id="A0A165MLP7"/>
<keyword evidence="4" id="KW-1185">Reference proteome</keyword>
<proteinExistence type="predicted"/>
<keyword evidence="2" id="KW-0732">Signal</keyword>
<evidence type="ECO:0000256" key="2">
    <source>
        <dbReference type="SAM" id="SignalP"/>
    </source>
</evidence>
<dbReference type="EMBL" id="KV425909">
    <property type="protein sequence ID" value="KZV99452.1"/>
    <property type="molecule type" value="Genomic_DNA"/>
</dbReference>
<gene>
    <name evidence="3" type="ORF">EXIGLDRAFT_746087</name>
</gene>
<name>A0A165MLP7_EXIGL</name>
<evidence type="ECO:0000313" key="4">
    <source>
        <dbReference type="Proteomes" id="UP000077266"/>
    </source>
</evidence>
<evidence type="ECO:0000313" key="3">
    <source>
        <dbReference type="EMBL" id="KZV99452.1"/>
    </source>
</evidence>
<feature type="signal peptide" evidence="2">
    <location>
        <begin position="1"/>
        <end position="20"/>
    </location>
</feature>
<organism evidence="3 4">
    <name type="scientific">Exidia glandulosa HHB12029</name>
    <dbReference type="NCBI Taxonomy" id="1314781"/>
    <lineage>
        <taxon>Eukaryota</taxon>
        <taxon>Fungi</taxon>
        <taxon>Dikarya</taxon>
        <taxon>Basidiomycota</taxon>
        <taxon>Agaricomycotina</taxon>
        <taxon>Agaricomycetes</taxon>
        <taxon>Auriculariales</taxon>
        <taxon>Exidiaceae</taxon>
        <taxon>Exidia</taxon>
    </lineage>
</organism>
<feature type="compositionally biased region" description="Low complexity" evidence="1">
    <location>
        <begin position="48"/>
        <end position="68"/>
    </location>
</feature>
<feature type="chain" id="PRO_5007862646" evidence="2">
    <location>
        <begin position="21"/>
        <end position="178"/>
    </location>
</feature>
<feature type="region of interest" description="Disordered" evidence="1">
    <location>
        <begin position="48"/>
        <end position="75"/>
    </location>
</feature>
<sequence length="178" mass="18629">MMFNLNFIFYAALAAAAACAAPTTDSDTTSSDTPVTTTSTSIAPSISVAPTSVAPSPAPSSTCPSGPGVPWNGVGHTSDPNDIRYGVTLCDQQLGGSDCYYLITIANWSKTCRDVPELPFTNKTTVVVPDKGIECQLYSDVNCNERLTMTAMTINAPTNVMQPIHGVICGQLPASFNA</sequence>
<protein>
    <submittedName>
        <fullName evidence="3">Uncharacterized protein</fullName>
    </submittedName>
</protein>
<evidence type="ECO:0000256" key="1">
    <source>
        <dbReference type="SAM" id="MobiDB-lite"/>
    </source>
</evidence>
<accession>A0A165MLP7</accession>
<dbReference type="Proteomes" id="UP000077266">
    <property type="component" value="Unassembled WGS sequence"/>
</dbReference>